<proteinExistence type="predicted"/>
<dbReference type="Proteomes" id="UP000292085">
    <property type="component" value="Unassembled WGS sequence"/>
</dbReference>
<dbReference type="OrthoDB" id="9803142at2"/>
<evidence type="ECO:0000259" key="1">
    <source>
        <dbReference type="PROSITE" id="PS51819"/>
    </source>
</evidence>
<dbReference type="AlphaFoldDB" id="A0A4V2DC91"/>
<dbReference type="InterPro" id="IPR004360">
    <property type="entry name" value="Glyas_Fos-R_dOase_dom"/>
</dbReference>
<keyword evidence="3" id="KW-1185">Reference proteome</keyword>
<feature type="domain" description="VOC" evidence="1">
    <location>
        <begin position="7"/>
        <end position="122"/>
    </location>
</feature>
<dbReference type="EMBL" id="SGIS01000057">
    <property type="protein sequence ID" value="RZF60668.1"/>
    <property type="molecule type" value="Genomic_DNA"/>
</dbReference>
<gene>
    <name evidence="2" type="ORF">EWE75_21920</name>
</gene>
<evidence type="ECO:0000313" key="2">
    <source>
        <dbReference type="EMBL" id="RZF60668.1"/>
    </source>
</evidence>
<dbReference type="RefSeq" id="WP_130160219.1">
    <property type="nucleotide sequence ID" value="NZ_SGIS01000057.1"/>
</dbReference>
<comment type="caution">
    <text evidence="2">The sequence shown here is derived from an EMBL/GenBank/DDBJ whole genome shotgun (WGS) entry which is preliminary data.</text>
</comment>
<dbReference type="InterPro" id="IPR037523">
    <property type="entry name" value="VOC_core"/>
</dbReference>
<dbReference type="PROSITE" id="PS51819">
    <property type="entry name" value="VOC"/>
    <property type="match status" value="2"/>
</dbReference>
<sequence length="302" mass="33430">MPAYVSHVRYVALAVPDLLTEAEFFETTWGLTREAEHEGCLYFAARGSAEPFILRLRQTAERRTDLFALAALSAAHVDQLHDSLTSEGVEIVSTPAALEQPGGGYGFRFFDFEGRLVEVSADVAQRRSSPPEPRSGLPLGLSHVVFHAPDVSATVAWYEEHLGLKVSDWLDQFMCFMRGHGPKHHCMAFVAGAPTLNHVAFELANMDEMMRGMGRMMKARMPPKWGPGRHTAGDNSFAYFNSPAGFMIEYTAEVESLPEDWTPRSFPRAADVMDQWGTGRLAGPADYPPLKPDPALWVACEV</sequence>
<dbReference type="SUPFAM" id="SSF54593">
    <property type="entry name" value="Glyoxalase/Bleomycin resistance protein/Dihydroxybiphenyl dioxygenase"/>
    <property type="match status" value="1"/>
</dbReference>
<name>A0A4V2DC91_9SPHN</name>
<dbReference type="Pfam" id="PF00903">
    <property type="entry name" value="Glyoxalase"/>
    <property type="match status" value="1"/>
</dbReference>
<accession>A0A4V2DC91</accession>
<protein>
    <submittedName>
        <fullName evidence="2">Oxidoreductase</fullName>
    </submittedName>
</protein>
<organism evidence="2 3">
    <name type="scientific">Sphingomonas populi</name>
    <dbReference type="NCBI Taxonomy" id="2484750"/>
    <lineage>
        <taxon>Bacteria</taxon>
        <taxon>Pseudomonadati</taxon>
        <taxon>Pseudomonadota</taxon>
        <taxon>Alphaproteobacteria</taxon>
        <taxon>Sphingomonadales</taxon>
        <taxon>Sphingomonadaceae</taxon>
        <taxon>Sphingomonas</taxon>
    </lineage>
</organism>
<dbReference type="Gene3D" id="3.10.180.10">
    <property type="entry name" value="2,3-Dihydroxybiphenyl 1,2-Dioxygenase, domain 1"/>
    <property type="match status" value="2"/>
</dbReference>
<dbReference type="InterPro" id="IPR029068">
    <property type="entry name" value="Glyas_Bleomycin-R_OHBP_Dase"/>
</dbReference>
<reference evidence="2 3" key="1">
    <citation type="submission" date="2019-02" db="EMBL/GenBank/DDBJ databases">
        <authorList>
            <person name="Li Y."/>
        </authorList>
    </citation>
    <scope>NUCLEOTIDE SEQUENCE [LARGE SCALE GENOMIC DNA]</scope>
    <source>
        <strain evidence="2 3">3-7</strain>
    </source>
</reference>
<evidence type="ECO:0000313" key="3">
    <source>
        <dbReference type="Proteomes" id="UP000292085"/>
    </source>
</evidence>
<dbReference type="CDD" id="cd08362">
    <property type="entry name" value="BphC5-RrK37_N_like"/>
    <property type="match status" value="1"/>
</dbReference>
<feature type="domain" description="VOC" evidence="1">
    <location>
        <begin position="140"/>
        <end position="253"/>
    </location>
</feature>